<evidence type="ECO:0000256" key="5">
    <source>
        <dbReference type="ARBA" id="ARBA00023014"/>
    </source>
</evidence>
<dbReference type="STRING" id="1512.GCA_900049235_04931"/>
<evidence type="ECO:0000256" key="4">
    <source>
        <dbReference type="ARBA" id="ARBA00023004"/>
    </source>
</evidence>
<evidence type="ECO:0000313" key="7">
    <source>
        <dbReference type="Proteomes" id="UP000002970"/>
    </source>
</evidence>
<accession>E7GUG8</accession>
<dbReference type="Proteomes" id="UP000002970">
    <property type="component" value="Unassembled WGS sequence"/>
</dbReference>
<keyword evidence="7" id="KW-1185">Reference proteome</keyword>
<evidence type="ECO:0000256" key="2">
    <source>
        <dbReference type="ARBA" id="ARBA00005806"/>
    </source>
</evidence>
<evidence type="ECO:0000256" key="3">
    <source>
        <dbReference type="ARBA" id="ARBA00022723"/>
    </source>
</evidence>
<comment type="caution">
    <text evidence="6">The sequence shown here is derived from an EMBL/GenBank/DDBJ whole genome shotgun (WGS) entry which is preliminary data.</text>
</comment>
<dbReference type="PANTHER" id="PTHR30548:SF4">
    <property type="entry name" value="SUBUNIT OF OXYGEN-SENSITIVE 2-HYDROXYISOCAPROYL-COA DEHYDRATASE"/>
    <property type="match status" value="1"/>
</dbReference>
<dbReference type="HOGENOM" id="CLU_049730_0_0_9"/>
<gene>
    <name evidence="6" type="ORF">HMPREF9474_04563</name>
</gene>
<keyword evidence="4" id="KW-0408">Iron</keyword>
<name>E7GUG8_CLOS6</name>
<reference evidence="6 7" key="1">
    <citation type="submission" date="2010-12" db="EMBL/GenBank/DDBJ databases">
        <title>The Genome Sequence of Clostridium symbiosum strain WAL-14163.</title>
        <authorList>
            <person name="Earl A."/>
            <person name="Ward D."/>
            <person name="Feldgarden M."/>
            <person name="Gevers D."/>
            <person name="Finegold S.M."/>
            <person name="Summanen P.H."/>
            <person name="Molitoris D.R."/>
            <person name="Vaisanen M.L."/>
            <person name="Daigneault M."/>
            <person name="Young S.K."/>
            <person name="Zeng Q."/>
            <person name="Gargeya S."/>
            <person name="Fitzgerald M."/>
            <person name="Haas B."/>
            <person name="Abouelleil A."/>
            <person name="Alvarado L."/>
            <person name="Arachchi H.M."/>
            <person name="Berlin A."/>
            <person name="Brown A."/>
            <person name="Chapman S.B."/>
            <person name="Chen Z."/>
            <person name="Dunbar C."/>
            <person name="Freedman E."/>
            <person name="Gearin G."/>
            <person name="Gellesch M."/>
            <person name="Goldberg J."/>
            <person name="Griggs A."/>
            <person name="Gujja S."/>
            <person name="Heilman E."/>
            <person name="Heiman D."/>
            <person name="Howarth C."/>
            <person name="Larson L."/>
            <person name="Lui A."/>
            <person name="MacDonald P.J.P."/>
            <person name="Mehta T."/>
            <person name="Montmayeur A."/>
            <person name="Murphy C."/>
            <person name="Neiman D."/>
            <person name="Pearson M."/>
            <person name="Priest M."/>
            <person name="Roberts A."/>
            <person name="Saif S."/>
            <person name="Shea T."/>
            <person name="Shenoy N."/>
            <person name="Sisk P."/>
            <person name="Stolte C."/>
            <person name="Sykes S."/>
            <person name="White J."/>
            <person name="Yandava C."/>
            <person name="Nusbaum C."/>
            <person name="Birren B."/>
        </authorList>
    </citation>
    <scope>NUCLEOTIDE SEQUENCE [LARGE SCALE GENOMIC DNA]</scope>
    <source>
        <strain evidence="6 7">WAL-14163</strain>
    </source>
</reference>
<evidence type="ECO:0000256" key="1">
    <source>
        <dbReference type="ARBA" id="ARBA00001966"/>
    </source>
</evidence>
<dbReference type="GO" id="GO:0016836">
    <property type="term" value="F:hydro-lyase activity"/>
    <property type="evidence" value="ECO:0007669"/>
    <property type="project" value="UniProtKB-ARBA"/>
</dbReference>
<dbReference type="Gene3D" id="3.40.50.11900">
    <property type="match status" value="1"/>
</dbReference>
<dbReference type="eggNOG" id="COG1775">
    <property type="taxonomic scope" value="Bacteria"/>
</dbReference>
<dbReference type="EMBL" id="ADLQ01000108">
    <property type="protein sequence ID" value="EGA91604.1"/>
    <property type="molecule type" value="Genomic_DNA"/>
</dbReference>
<comment type="cofactor">
    <cofactor evidence="1">
        <name>[4Fe-4S] cluster</name>
        <dbReference type="ChEBI" id="CHEBI:49883"/>
    </cofactor>
</comment>
<dbReference type="Gene3D" id="3.40.50.11890">
    <property type="match status" value="1"/>
</dbReference>
<dbReference type="GO" id="GO:0046872">
    <property type="term" value="F:metal ion binding"/>
    <property type="evidence" value="ECO:0007669"/>
    <property type="project" value="UniProtKB-KW"/>
</dbReference>
<protein>
    <submittedName>
        <fullName evidence="6">Uncharacterized protein</fullName>
    </submittedName>
</protein>
<dbReference type="GO" id="GO:0051536">
    <property type="term" value="F:iron-sulfur cluster binding"/>
    <property type="evidence" value="ECO:0007669"/>
    <property type="project" value="UniProtKB-KW"/>
</dbReference>
<dbReference type="Pfam" id="PF06050">
    <property type="entry name" value="HGD-D"/>
    <property type="match status" value="1"/>
</dbReference>
<dbReference type="InterPro" id="IPR010327">
    <property type="entry name" value="FldB/FldC_alpha/beta"/>
</dbReference>
<dbReference type="PANTHER" id="PTHR30548">
    <property type="entry name" value="2-HYDROXYGLUTARYL-COA DEHYDRATASE, D-COMPONENT-RELATED"/>
    <property type="match status" value="1"/>
</dbReference>
<evidence type="ECO:0000313" key="6">
    <source>
        <dbReference type="EMBL" id="EGA91604.1"/>
    </source>
</evidence>
<sequence length="414" mass="48011">MENMSAKHLLNELLDRHYGEAWKARKEGRPVGWASSNFPQEFLETMGLTVCYPENHSTSLSAKHESMDMIERTEKLGYSNDICGYARVNLGYLEDGQCESLNMPLPDFVVCTNNICTEMIKWFENIAKKCGIPMIVYDIPYNTEYEVSRSRLDYMKAQIPELIKSLEQIAGKKWDWERFKEVMAVSNECGRQWRRASAYFESDPSPVNGFEMFNYMALMVCARGRKDTVEAIRMLADEMEERCRKGETTFRGEPRHRIMMEGIACWPHLQHNYQTLKNQGCNLCGTVYTETWGRMYGSLDEMLLSYSVVLDNTNLERSCDRRVNLARRTRCDGVVMHLNRSCKAWDGILFEMERKIREETGLPTMMYDGDQSDPRCYAKQQYETRVEGLCEIMDEREAARKSGIDGADKDKGDI</sequence>
<comment type="similarity">
    <text evidence="2">Belongs to the FldB/FldC dehydratase alpha/beta subunit family.</text>
</comment>
<proteinExistence type="inferred from homology"/>
<keyword evidence="3" id="KW-0479">Metal-binding</keyword>
<organism evidence="6 7">
    <name type="scientific">Clostridium symbiosum (strain WAL-14163)</name>
    <dbReference type="NCBI Taxonomy" id="742740"/>
    <lineage>
        <taxon>Bacteria</taxon>
        <taxon>Bacillati</taxon>
        <taxon>Bacillota</taxon>
        <taxon>Clostridia</taxon>
        <taxon>Lachnospirales</taxon>
        <taxon>Lachnospiraceae</taxon>
        <taxon>Otoolea</taxon>
    </lineage>
</organism>
<dbReference type="AlphaFoldDB" id="E7GUG8"/>
<keyword evidence="5" id="KW-0411">Iron-sulfur</keyword>